<dbReference type="PANTHER" id="PTHR46577">
    <property type="entry name" value="HTH-TYPE TRANSCRIPTIONAL REGULATORY PROTEIN GABR"/>
    <property type="match status" value="1"/>
</dbReference>
<accession>A0A4R6DBN8</accession>
<dbReference type="SUPFAM" id="SSF46785">
    <property type="entry name" value="Winged helix' DNA-binding domain"/>
    <property type="match status" value="1"/>
</dbReference>
<sequence>MIGSGAPTGADAIAELIRGQIAVGLLAPGARLPSVRQLARDMSVAPGTVAKAFQRLDAEGFVVTRLGSGTRVAERSGALPGAILDTLRRSVEDADRHNVGIEQLHAALDAMWAAEHPTPPE</sequence>
<dbReference type="InterPro" id="IPR051446">
    <property type="entry name" value="HTH_trans_reg/aminotransferase"/>
</dbReference>
<dbReference type="PROSITE" id="PS50949">
    <property type="entry name" value="HTH_GNTR"/>
    <property type="match status" value="1"/>
</dbReference>
<evidence type="ECO:0000313" key="7">
    <source>
        <dbReference type="Proteomes" id="UP000295764"/>
    </source>
</evidence>
<keyword evidence="3 6" id="KW-0238">DNA-binding</keyword>
<evidence type="ECO:0000313" key="6">
    <source>
        <dbReference type="EMBL" id="TDN41885.1"/>
    </source>
</evidence>
<dbReference type="InterPro" id="IPR036390">
    <property type="entry name" value="WH_DNA-bd_sf"/>
</dbReference>
<dbReference type="AlphaFoldDB" id="A0A4R6DBN8"/>
<dbReference type="Pfam" id="PF00392">
    <property type="entry name" value="GntR"/>
    <property type="match status" value="1"/>
</dbReference>
<dbReference type="InterPro" id="IPR000524">
    <property type="entry name" value="Tscrpt_reg_HTH_GntR"/>
</dbReference>
<dbReference type="RefSeq" id="WP_133521113.1">
    <property type="nucleotide sequence ID" value="NZ_SNVW01000015.1"/>
</dbReference>
<evidence type="ECO:0000256" key="3">
    <source>
        <dbReference type="ARBA" id="ARBA00023125"/>
    </source>
</evidence>
<dbReference type="GO" id="GO:0003677">
    <property type="term" value="F:DNA binding"/>
    <property type="evidence" value="ECO:0007669"/>
    <property type="project" value="UniProtKB-KW"/>
</dbReference>
<dbReference type="EMBL" id="SNVW01000015">
    <property type="protein sequence ID" value="TDN41885.1"/>
    <property type="molecule type" value="Genomic_DNA"/>
</dbReference>
<dbReference type="OrthoDB" id="4307011at2"/>
<keyword evidence="2" id="KW-0805">Transcription regulation</keyword>
<dbReference type="CDD" id="cd07377">
    <property type="entry name" value="WHTH_GntR"/>
    <property type="match status" value="1"/>
</dbReference>
<protein>
    <submittedName>
        <fullName evidence="6">DNA-binding transcriptional regulator YhcF (GntR family)</fullName>
    </submittedName>
</protein>
<evidence type="ECO:0000256" key="2">
    <source>
        <dbReference type="ARBA" id="ARBA00023015"/>
    </source>
</evidence>
<dbReference type="Proteomes" id="UP000295764">
    <property type="component" value="Unassembled WGS sequence"/>
</dbReference>
<gene>
    <name evidence="6" type="ORF">EDF64_11574</name>
</gene>
<proteinExistence type="predicted"/>
<comment type="caution">
    <text evidence="6">The sequence shown here is derived from an EMBL/GenBank/DDBJ whole genome shotgun (WGS) entry which is preliminary data.</text>
</comment>
<dbReference type="PANTHER" id="PTHR46577:SF1">
    <property type="entry name" value="HTH-TYPE TRANSCRIPTIONAL REGULATORY PROTEIN GABR"/>
    <property type="match status" value="1"/>
</dbReference>
<feature type="domain" description="HTH gntR-type" evidence="5">
    <location>
        <begin position="7"/>
        <end position="75"/>
    </location>
</feature>
<name>A0A4R6DBN8_9MICO</name>
<reference evidence="6 7" key="1">
    <citation type="submission" date="2019-03" db="EMBL/GenBank/DDBJ databases">
        <title>Genomic analyses of the natural microbiome of Caenorhabditis elegans.</title>
        <authorList>
            <person name="Samuel B."/>
        </authorList>
    </citation>
    <scope>NUCLEOTIDE SEQUENCE [LARGE SCALE GENOMIC DNA]</scope>
    <source>
        <strain evidence="6 7">JUb65</strain>
    </source>
</reference>
<dbReference type="GO" id="GO:0003700">
    <property type="term" value="F:DNA-binding transcription factor activity"/>
    <property type="evidence" value="ECO:0007669"/>
    <property type="project" value="InterPro"/>
</dbReference>
<evidence type="ECO:0000256" key="4">
    <source>
        <dbReference type="ARBA" id="ARBA00023163"/>
    </source>
</evidence>
<evidence type="ECO:0000259" key="5">
    <source>
        <dbReference type="PROSITE" id="PS50949"/>
    </source>
</evidence>
<dbReference type="Gene3D" id="1.10.10.10">
    <property type="entry name" value="Winged helix-like DNA-binding domain superfamily/Winged helix DNA-binding domain"/>
    <property type="match status" value="1"/>
</dbReference>
<dbReference type="SMART" id="SM00345">
    <property type="entry name" value="HTH_GNTR"/>
    <property type="match status" value="1"/>
</dbReference>
<evidence type="ECO:0000256" key="1">
    <source>
        <dbReference type="ARBA" id="ARBA00022898"/>
    </source>
</evidence>
<organism evidence="6 7">
    <name type="scientific">Curtobacterium flaccumfaciens</name>
    <dbReference type="NCBI Taxonomy" id="2035"/>
    <lineage>
        <taxon>Bacteria</taxon>
        <taxon>Bacillati</taxon>
        <taxon>Actinomycetota</taxon>
        <taxon>Actinomycetes</taxon>
        <taxon>Micrococcales</taxon>
        <taxon>Microbacteriaceae</taxon>
        <taxon>Curtobacterium</taxon>
    </lineage>
</organism>
<keyword evidence="4" id="KW-0804">Transcription</keyword>
<keyword evidence="1" id="KW-0663">Pyridoxal phosphate</keyword>
<dbReference type="InterPro" id="IPR036388">
    <property type="entry name" value="WH-like_DNA-bd_sf"/>
</dbReference>